<feature type="transmembrane region" description="Helical" evidence="1">
    <location>
        <begin position="206"/>
        <end position="228"/>
    </location>
</feature>
<keyword evidence="1" id="KW-0472">Membrane</keyword>
<dbReference type="OMA" id="TIRNYEC"/>
<dbReference type="AlphaFoldDB" id="A0A166CZQ4"/>
<comment type="caution">
    <text evidence="2">The sequence shown here is derived from an EMBL/GenBank/DDBJ whole genome shotgun (WGS) entry which is preliminary data.</text>
</comment>
<dbReference type="EMBL" id="LNRQ01000002">
    <property type="protein sequence ID" value="KZN04536.1"/>
    <property type="molecule type" value="Genomic_DNA"/>
</dbReference>
<evidence type="ECO:0000256" key="1">
    <source>
        <dbReference type="SAM" id="Phobius"/>
    </source>
</evidence>
<name>A0A166CZQ4_DAUCS</name>
<protein>
    <submittedName>
        <fullName evidence="2">Uncharacterized protein</fullName>
    </submittedName>
</protein>
<keyword evidence="1" id="KW-0812">Transmembrane</keyword>
<proteinExistence type="predicted"/>
<dbReference type="PANTHER" id="PTHR33512:SF7">
    <property type="entry name" value="LEGUME LECTIN DOMAIN-CONTAINING PROTEIN"/>
    <property type="match status" value="1"/>
</dbReference>
<dbReference type="InterPro" id="IPR010605">
    <property type="entry name" value="DUF1191"/>
</dbReference>
<dbReference type="PANTHER" id="PTHR33512">
    <property type="entry name" value="PROTEIN, PUTATIVE (DUF1191)-RELATED"/>
    <property type="match status" value="1"/>
</dbReference>
<gene>
    <name evidence="2" type="ORF">DCAR_005373</name>
</gene>
<dbReference type="STRING" id="79200.A0A166CZQ4"/>
<organism evidence="2">
    <name type="scientific">Daucus carota subsp. sativus</name>
    <name type="common">Carrot</name>
    <dbReference type="NCBI Taxonomy" id="79200"/>
    <lineage>
        <taxon>Eukaryota</taxon>
        <taxon>Viridiplantae</taxon>
        <taxon>Streptophyta</taxon>
        <taxon>Embryophyta</taxon>
        <taxon>Tracheophyta</taxon>
        <taxon>Spermatophyta</taxon>
        <taxon>Magnoliopsida</taxon>
        <taxon>eudicotyledons</taxon>
        <taxon>Gunneridae</taxon>
        <taxon>Pentapetalae</taxon>
        <taxon>asterids</taxon>
        <taxon>campanulids</taxon>
        <taxon>Apiales</taxon>
        <taxon>Apiaceae</taxon>
        <taxon>Apioideae</taxon>
        <taxon>Scandiceae</taxon>
        <taxon>Daucinae</taxon>
        <taxon>Daucus</taxon>
        <taxon>Daucus sect. Daucus</taxon>
    </lineage>
</organism>
<sequence>MGSRAYDSIVFDEFVREYAEKAVKRPRTGTLYNISLPSNYSGVEVSYIRLKSGSLWNRGRNSTLFMIPKRISPEPYVNRVDMIFQNVGNLSSFYFDVPNYTFVAPVVGFHVYGADANYSGLDGSRMVTFRLREDPIVVRFPSISLGENDNVTMKCVRFGTDGSEVEFSSVTAPNYTCNAYDQGHFSIVVPSLPPPSMKKRKKRGKVWLWLIIGGGGFISLILSGILVFKMLKTRKIETMVKESEKSEALDIIWIGKSKMPSASIIRTQPVLENDYFP</sequence>
<dbReference type="Pfam" id="PF06697">
    <property type="entry name" value="DUF1191"/>
    <property type="match status" value="1"/>
</dbReference>
<evidence type="ECO:0000313" key="2">
    <source>
        <dbReference type="EMBL" id="KZN04536.1"/>
    </source>
</evidence>
<dbReference type="Gramene" id="KZN04536">
    <property type="protein sequence ID" value="KZN04536"/>
    <property type="gene ID" value="DCAR_005373"/>
</dbReference>
<keyword evidence="1" id="KW-1133">Transmembrane helix</keyword>
<dbReference type="GO" id="GO:0016020">
    <property type="term" value="C:membrane"/>
    <property type="evidence" value="ECO:0007669"/>
    <property type="project" value="TreeGrafter"/>
</dbReference>
<accession>A0A166CZQ4</accession>
<reference evidence="2" key="1">
    <citation type="journal article" date="2016" name="Nat. Genet.">
        <title>A high-quality carrot genome assembly provides new insights into carotenoid accumulation and asterid genome evolution.</title>
        <authorList>
            <person name="Iorizzo M."/>
            <person name="Ellison S."/>
            <person name="Senalik D."/>
            <person name="Zeng P."/>
            <person name="Satapoomin P."/>
            <person name="Huang J."/>
            <person name="Bowman M."/>
            <person name="Iovene M."/>
            <person name="Sanseverino W."/>
            <person name="Cavagnaro P."/>
            <person name="Yildiz M."/>
            <person name="Macko-Podgorni A."/>
            <person name="Moranska E."/>
            <person name="Grzebelus E."/>
            <person name="Grzebelus D."/>
            <person name="Ashrafi H."/>
            <person name="Zheng Z."/>
            <person name="Cheng S."/>
            <person name="Spooner D."/>
            <person name="Van Deynze A."/>
            <person name="Simon P."/>
        </authorList>
    </citation>
    <scope>NUCLEOTIDE SEQUENCE [LARGE SCALE GENOMIC DNA]</scope>
    <source>
        <tissue evidence="2">Leaf</tissue>
    </source>
</reference>